<evidence type="ECO:0000256" key="10">
    <source>
        <dbReference type="RuleBase" id="RU361226"/>
    </source>
</evidence>
<dbReference type="Proteomes" id="UP000472241">
    <property type="component" value="Unplaced"/>
</dbReference>
<dbReference type="InterPro" id="IPR001433">
    <property type="entry name" value="OxRdtase_FAD/NAD-bd"/>
</dbReference>
<evidence type="ECO:0000256" key="4">
    <source>
        <dbReference type="ARBA" id="ARBA00022827"/>
    </source>
</evidence>
<evidence type="ECO:0000256" key="2">
    <source>
        <dbReference type="ARBA" id="ARBA00006105"/>
    </source>
</evidence>
<evidence type="ECO:0000256" key="7">
    <source>
        <dbReference type="ARBA" id="ARBA00047682"/>
    </source>
</evidence>
<feature type="binding site" evidence="9">
    <location>
        <position position="132"/>
    </location>
    <ligand>
        <name>FAD</name>
        <dbReference type="ChEBI" id="CHEBI:57692"/>
    </ligand>
</feature>
<comment type="cofactor">
    <cofactor evidence="1 9 10">
        <name>FAD</name>
        <dbReference type="ChEBI" id="CHEBI:57692"/>
    </cofactor>
</comment>
<protein>
    <recommendedName>
        <fullName evidence="10">NADH-cytochrome b5 reductase</fullName>
        <ecNumber evidence="10">1.6.2.2</ecNumber>
    </recommendedName>
</protein>
<reference evidence="12" key="1">
    <citation type="submission" date="2025-08" db="UniProtKB">
        <authorList>
            <consortium name="Ensembl"/>
        </authorList>
    </citation>
    <scope>IDENTIFICATION</scope>
</reference>
<comment type="similarity">
    <text evidence="2 10">Belongs to the flavoprotein pyridine nucleotide cytochrome reductase family.</text>
</comment>
<reference evidence="12" key="2">
    <citation type="submission" date="2025-09" db="UniProtKB">
        <authorList>
            <consortium name="Ensembl"/>
        </authorList>
    </citation>
    <scope>IDENTIFICATION</scope>
</reference>
<dbReference type="SUPFAM" id="SSF63380">
    <property type="entry name" value="Riboflavin synthase domain-like"/>
    <property type="match status" value="1"/>
</dbReference>
<gene>
    <name evidence="12" type="primary">LOC115520037</name>
</gene>
<dbReference type="EC" id="1.6.2.2" evidence="10"/>
<dbReference type="InterPro" id="IPR039261">
    <property type="entry name" value="FNR_nucleotide-bd"/>
</dbReference>
<dbReference type="AlphaFoldDB" id="A0A667IPG3"/>
<organism evidence="12 13">
    <name type="scientific">Lynx canadensis</name>
    <name type="common">Canada lynx</name>
    <name type="synonym">Felis canadensis</name>
    <dbReference type="NCBI Taxonomy" id="61383"/>
    <lineage>
        <taxon>Eukaryota</taxon>
        <taxon>Metazoa</taxon>
        <taxon>Chordata</taxon>
        <taxon>Craniata</taxon>
        <taxon>Vertebrata</taxon>
        <taxon>Euteleostomi</taxon>
        <taxon>Mammalia</taxon>
        <taxon>Eutheria</taxon>
        <taxon>Laurasiatheria</taxon>
        <taxon>Carnivora</taxon>
        <taxon>Feliformia</taxon>
        <taxon>Felidae</taxon>
        <taxon>Felinae</taxon>
        <taxon>Lynx</taxon>
    </lineage>
</organism>
<evidence type="ECO:0000256" key="6">
    <source>
        <dbReference type="ARBA" id="ARBA00023027"/>
    </source>
</evidence>
<evidence type="ECO:0000256" key="3">
    <source>
        <dbReference type="ARBA" id="ARBA00022630"/>
    </source>
</evidence>
<feature type="domain" description="FAD-binding FR-type" evidence="11">
    <location>
        <begin position="79"/>
        <end position="181"/>
    </location>
</feature>
<evidence type="ECO:0000256" key="8">
    <source>
        <dbReference type="ARBA" id="ARBA00055239"/>
    </source>
</evidence>
<keyword evidence="13" id="KW-1185">Reference proteome</keyword>
<dbReference type="PANTHER" id="PTHR19370:SF184">
    <property type="entry name" value="NADH-CYTOCHROME B5 REDUCTASE-LIKE"/>
    <property type="match status" value="1"/>
</dbReference>
<feature type="binding site" evidence="9">
    <location>
        <position position="130"/>
    </location>
    <ligand>
        <name>FAD</name>
        <dbReference type="ChEBI" id="CHEBI:57692"/>
    </ligand>
</feature>
<name>A0A667IPG3_LYNCA</name>
<proteinExistence type="inferred from homology"/>
<dbReference type="RefSeq" id="XP_032450197.1">
    <property type="nucleotide sequence ID" value="XM_032594306.1"/>
</dbReference>
<feature type="binding site" evidence="9">
    <location>
        <position position="156"/>
    </location>
    <ligand>
        <name>FAD</name>
        <dbReference type="ChEBI" id="CHEBI:57692"/>
    </ligand>
</feature>
<dbReference type="InterPro" id="IPR001834">
    <property type="entry name" value="CBR-like"/>
</dbReference>
<dbReference type="PRINTS" id="PR00371">
    <property type="entry name" value="FPNCR"/>
</dbReference>
<dbReference type="Gene3D" id="3.40.50.80">
    <property type="entry name" value="Nucleotide-binding domain of ferredoxin-NADP reductase (FNR) module"/>
    <property type="match status" value="1"/>
</dbReference>
<dbReference type="InterPro" id="IPR017927">
    <property type="entry name" value="FAD-bd_FR_type"/>
</dbReference>
<dbReference type="InterPro" id="IPR017938">
    <property type="entry name" value="Riboflavin_synthase-like_b-brl"/>
</dbReference>
<dbReference type="SUPFAM" id="SSF52343">
    <property type="entry name" value="Ferredoxin reductase-like, C-terminal NADP-linked domain"/>
    <property type="match status" value="1"/>
</dbReference>
<dbReference type="InterPro" id="IPR019180">
    <property type="entry name" value="Oxidoreductase-like_N"/>
</dbReference>
<evidence type="ECO:0000313" key="13">
    <source>
        <dbReference type="Proteomes" id="UP000472241"/>
    </source>
</evidence>
<feature type="binding site" evidence="9">
    <location>
        <position position="157"/>
    </location>
    <ligand>
        <name>FAD</name>
        <dbReference type="ChEBI" id="CHEBI:57692"/>
    </ligand>
</feature>
<dbReference type="PRINTS" id="PR00406">
    <property type="entry name" value="CYTB5RDTASE"/>
</dbReference>
<dbReference type="Pfam" id="PF09791">
    <property type="entry name" value="Oxidored-like"/>
    <property type="match status" value="1"/>
</dbReference>
<dbReference type="FunFam" id="2.40.30.10:FF:000105">
    <property type="entry name" value="NADH-cytochrome b5 reductase"/>
    <property type="match status" value="1"/>
</dbReference>
<comment type="function">
    <text evidence="8">NADH-cytochrome b5 reductases are involved in desaturation and elongation of fatty acids, cholesterol biosynthesis, drug metabolism, and, in erythrocyte, methemoglobin reduction.</text>
</comment>
<evidence type="ECO:0000256" key="9">
    <source>
        <dbReference type="PIRSR" id="PIRSR601834-1"/>
    </source>
</evidence>
<keyword evidence="6 10" id="KW-0520">NAD</keyword>
<dbReference type="CDD" id="cd06183">
    <property type="entry name" value="cyt_b5_reduct_like"/>
    <property type="match status" value="1"/>
</dbReference>
<dbReference type="Gene3D" id="2.40.30.10">
    <property type="entry name" value="Translation factors"/>
    <property type="match status" value="1"/>
</dbReference>
<dbReference type="PANTHER" id="PTHR19370">
    <property type="entry name" value="NADH-CYTOCHROME B5 REDUCTASE"/>
    <property type="match status" value="1"/>
</dbReference>
<comment type="catalytic activity">
    <reaction evidence="7 10">
        <text>2 Fe(III)-[cytochrome b5] + NADH = 2 Fe(II)-[cytochrome b5] + NAD(+) + H(+)</text>
        <dbReference type="Rhea" id="RHEA:46680"/>
        <dbReference type="Rhea" id="RHEA-COMP:10438"/>
        <dbReference type="Rhea" id="RHEA-COMP:10439"/>
        <dbReference type="ChEBI" id="CHEBI:15378"/>
        <dbReference type="ChEBI" id="CHEBI:29033"/>
        <dbReference type="ChEBI" id="CHEBI:29034"/>
        <dbReference type="ChEBI" id="CHEBI:57540"/>
        <dbReference type="ChEBI" id="CHEBI:57945"/>
        <dbReference type="EC" id="1.6.2.2"/>
    </reaction>
</comment>
<evidence type="ECO:0000313" key="12">
    <source>
        <dbReference type="Ensembl" id="ENSLCNP00005034592.1"/>
    </source>
</evidence>
<dbReference type="InterPro" id="IPR008333">
    <property type="entry name" value="Cbr1-like_FAD-bd_dom"/>
</dbReference>
<dbReference type="GeneID" id="115520037"/>
<dbReference type="PROSITE" id="PS51384">
    <property type="entry name" value="FAD_FR"/>
    <property type="match status" value="1"/>
</dbReference>
<feature type="binding site" evidence="9">
    <location>
        <position position="147"/>
    </location>
    <ligand>
        <name>FAD</name>
        <dbReference type="ChEBI" id="CHEBI:57692"/>
    </ligand>
</feature>
<dbReference type="Ensembl" id="ENSLCNT00005038593.1">
    <property type="protein sequence ID" value="ENSLCNP00005034592.1"/>
    <property type="gene ID" value="ENSLCNG00005022480.1"/>
</dbReference>
<dbReference type="InterPro" id="IPR001709">
    <property type="entry name" value="Flavoprot_Pyr_Nucl_cyt_Rdtase"/>
</dbReference>
<keyword evidence="5 10" id="KW-0560">Oxidoreductase</keyword>
<evidence type="ECO:0000256" key="1">
    <source>
        <dbReference type="ARBA" id="ARBA00001974"/>
    </source>
</evidence>
<dbReference type="Pfam" id="PF00970">
    <property type="entry name" value="FAD_binding_6"/>
    <property type="match status" value="1"/>
</dbReference>
<dbReference type="GO" id="GO:0090524">
    <property type="term" value="F:cytochrome-b5 reductase activity, acting on NADH"/>
    <property type="evidence" value="ECO:0007669"/>
    <property type="project" value="UniProtKB-EC"/>
</dbReference>
<keyword evidence="3 9" id="KW-0285">Flavoprotein</keyword>
<evidence type="ECO:0000259" key="11">
    <source>
        <dbReference type="PROSITE" id="PS51384"/>
    </source>
</evidence>
<keyword evidence="4 9" id="KW-0274">FAD</keyword>
<accession>A0A667IPG3</accession>
<evidence type="ECO:0000256" key="5">
    <source>
        <dbReference type="ARBA" id="ARBA00023002"/>
    </source>
</evidence>
<dbReference type="Pfam" id="PF00175">
    <property type="entry name" value="NAD_binding_1"/>
    <property type="match status" value="1"/>
</dbReference>
<sequence length="319" mass="36519">MMDERGEEEEEEEEEEEAWLQLRPIEPLPSQCCGSGCSPCVFDLYHRELARWEEARASKDRSLLSGEESQSCPSKLNPETFLAFRISAVDRLTKDTYHVRFALPRNSRLGLRPGQHLILRGKVDDLEIQRAYTPISPANAEGYFEVLIKCYQTGLMSRYVESWSAGDTAFWRGPFGDFFYKPNQYGELLMLASGTGLAPMVPVLQSITDNAEDETFVTLVGCFKTFEGIYLKTFLQEQARFWNVRTFFVLSQENSPEQLPWSYREKTRFGRLAQDLIEELVGSCRRKPFALVCGSAEFTKDMARYLLCAGLAEDSCFLF</sequence>
<feature type="binding site" evidence="9">
    <location>
        <position position="149"/>
    </location>
    <ligand>
        <name>FAD</name>
        <dbReference type="ChEBI" id="CHEBI:57692"/>
    </ligand>
</feature>